<dbReference type="EMBL" id="CP120678">
    <property type="protein sequence ID" value="WIW69632.1"/>
    <property type="molecule type" value="Genomic_DNA"/>
</dbReference>
<evidence type="ECO:0000313" key="2">
    <source>
        <dbReference type="Proteomes" id="UP001243623"/>
    </source>
</evidence>
<evidence type="ECO:0000313" key="1">
    <source>
        <dbReference type="EMBL" id="WIW69632.1"/>
    </source>
</evidence>
<protein>
    <submittedName>
        <fullName evidence="1">Uncharacterized protein</fullName>
    </submittedName>
</protein>
<gene>
    <name evidence="1" type="ORF">P3F81_06790</name>
</gene>
<dbReference type="KEGG" id="sgbi:P3F81_06790"/>
<dbReference type="RefSeq" id="WP_177504095.1">
    <property type="nucleotide sequence ID" value="NZ_CP120678.1"/>
</dbReference>
<accession>A0A9Y2EQ58</accession>
<organism evidence="1 2">
    <name type="scientific">Selenobaculum gibii</name>
    <dbReference type="NCBI Taxonomy" id="3054208"/>
    <lineage>
        <taxon>Bacteria</taxon>
        <taxon>Bacillati</taxon>
        <taxon>Bacillota</taxon>
        <taxon>Negativicutes</taxon>
        <taxon>Selenomonadales</taxon>
        <taxon>Selenomonadaceae</taxon>
        <taxon>Selenobaculum</taxon>
    </lineage>
</organism>
<name>A0A9Y2EQ58_9FIRM</name>
<dbReference type="AlphaFoldDB" id="A0A9Y2EQ58"/>
<proteinExistence type="predicted"/>
<sequence length="48" mass="5651">MDKYIEKFLFRATLCLMIFLIGVQSLMCNDFFVMCLSIVDKLEGIRIK</sequence>
<reference evidence="1" key="1">
    <citation type="submission" date="2023-03" db="EMBL/GenBank/DDBJ databases">
        <title>Selenobaculum gbiensis gen. nov. sp. nov., a new bacterium isolated from the gut microbiota of IBD patient.</title>
        <authorList>
            <person name="Yeo S."/>
            <person name="Park H."/>
            <person name="Huh C.S."/>
        </authorList>
    </citation>
    <scope>NUCLEOTIDE SEQUENCE</scope>
    <source>
        <strain evidence="1">ICN-92133</strain>
    </source>
</reference>
<keyword evidence="2" id="KW-1185">Reference proteome</keyword>
<dbReference type="Proteomes" id="UP001243623">
    <property type="component" value="Chromosome"/>
</dbReference>